<comment type="caution">
    <text evidence="3">The sequence shown here is derived from an EMBL/GenBank/DDBJ whole genome shotgun (WGS) entry which is preliminary data.</text>
</comment>
<dbReference type="SUPFAM" id="SSF53756">
    <property type="entry name" value="UDP-Glycosyltransferase/glycogen phosphorylase"/>
    <property type="match status" value="1"/>
</dbReference>
<dbReference type="AlphaFoldDB" id="K2G1I5"/>
<evidence type="ECO:0000313" key="3">
    <source>
        <dbReference type="EMBL" id="EKE28072.1"/>
    </source>
</evidence>
<dbReference type="InterPro" id="IPR002201">
    <property type="entry name" value="Glyco_trans_9"/>
</dbReference>
<dbReference type="GO" id="GO:0009244">
    <property type="term" value="P:lipopolysaccharide core region biosynthetic process"/>
    <property type="evidence" value="ECO:0007669"/>
    <property type="project" value="TreeGrafter"/>
</dbReference>
<reference evidence="3" key="1">
    <citation type="journal article" date="2012" name="Science">
        <title>Fermentation, hydrogen, and sulfur metabolism in multiple uncultivated bacterial phyla.</title>
        <authorList>
            <person name="Wrighton K.C."/>
            <person name="Thomas B.C."/>
            <person name="Sharon I."/>
            <person name="Miller C.S."/>
            <person name="Castelle C.J."/>
            <person name="VerBerkmoes N.C."/>
            <person name="Wilkins M.J."/>
            <person name="Hettich R.L."/>
            <person name="Lipton M.S."/>
            <person name="Williams K.H."/>
            <person name="Long P.E."/>
            <person name="Banfield J.F."/>
        </authorList>
    </citation>
    <scope>NUCLEOTIDE SEQUENCE [LARGE SCALE GENOMIC DNA]</scope>
</reference>
<dbReference type="Pfam" id="PF01075">
    <property type="entry name" value="Glyco_transf_9"/>
    <property type="match status" value="1"/>
</dbReference>
<proteinExistence type="predicted"/>
<dbReference type="InterPro" id="IPR051199">
    <property type="entry name" value="LPS_LOS_Heptosyltrfase"/>
</dbReference>
<organism evidence="3">
    <name type="scientific">uncultured bacterium</name>
    <name type="common">gcode 4</name>
    <dbReference type="NCBI Taxonomy" id="1234023"/>
    <lineage>
        <taxon>Bacteria</taxon>
        <taxon>environmental samples</taxon>
    </lineage>
</organism>
<dbReference type="Gene3D" id="3.40.50.2000">
    <property type="entry name" value="Glycogen Phosphorylase B"/>
    <property type="match status" value="2"/>
</dbReference>
<gene>
    <name evidence="3" type="ORF">ACD_3C00105G0010</name>
</gene>
<dbReference type="GO" id="GO:0005829">
    <property type="term" value="C:cytosol"/>
    <property type="evidence" value="ECO:0007669"/>
    <property type="project" value="TreeGrafter"/>
</dbReference>
<evidence type="ECO:0000256" key="1">
    <source>
        <dbReference type="ARBA" id="ARBA00022676"/>
    </source>
</evidence>
<dbReference type="EMBL" id="AMFJ01000379">
    <property type="protein sequence ID" value="EKE28072.1"/>
    <property type="molecule type" value="Genomic_DNA"/>
</dbReference>
<keyword evidence="2" id="KW-0808">Transferase</keyword>
<sequence>MNSEKHKDLKMDLIDFEQWVSFLLRLHKDGLPKDKLLRWVTWFNDDFSWRLRRDCISLWLGMNYVAESLAGLGDDFSYEIRNLLFEKKRVYTWFIARSLTWLKDSRSMEFRSFLLENWTNPDCLALSLAWKENDHIWDFIDRLSDNWVNENCIAIWLSWNDSDRAWEWRENFLKNAHTDSRRQVDIDSLARSIYWLDCEKAISLREKLFQLWADLNWLATSISWISEEAYWQKCDLDYSGNKAYEGTWRWLVRRFSLRAWQKREYLLKCGVSKENIALGVFWDYIAQWVLWRSSYPEMNNHIHSDEIISLLTRLPSMHIPYINSWLIKSKIAGEYLLKRQFFKSIKFKNRLKILTKAKWISTILVARIWSIGDAIRSTSVIKNLKKKYPKAKISVLTSDYCVPIFEGNPNIFKIHKIDDFDFKCDFDWVINLQYFAFTENFWWKMTYDGFLLNLEKIKKKIFTWRTLSQKWMDTDTNILFNTTSQEQLFDIALLDWDKYSINDTEIFLEKDFISENLMELKNKKGSNKLMWIFLGSYTKWDYDNWFRTYSISYIKKLLSTFGNDFNIVIFWQSKTKSDEDIKNLYEFIKGFPNVINYIDKTSLKELFYIINEFDLLITSDSSPLHIWMARKIPTIWLFPNSWAFEISPALSWAKYSIINSFRPCSKHNYESKFFCQNCNDSLAGIFDCYHYKCNNATNGIPISAIVKEVNRLLDIE</sequence>
<name>K2G1I5_9BACT</name>
<dbReference type="GO" id="GO:0008713">
    <property type="term" value="F:ADP-heptose-lipopolysaccharide heptosyltransferase activity"/>
    <property type="evidence" value="ECO:0007669"/>
    <property type="project" value="TreeGrafter"/>
</dbReference>
<dbReference type="PANTHER" id="PTHR30160">
    <property type="entry name" value="TETRAACYLDISACCHARIDE 4'-KINASE-RELATED"/>
    <property type="match status" value="1"/>
</dbReference>
<protein>
    <submittedName>
        <fullName evidence="3">Uncharacterized protein</fullName>
    </submittedName>
</protein>
<accession>K2G1I5</accession>
<evidence type="ECO:0000256" key="2">
    <source>
        <dbReference type="ARBA" id="ARBA00022679"/>
    </source>
</evidence>
<keyword evidence="1" id="KW-0328">Glycosyltransferase</keyword>
<dbReference type="PANTHER" id="PTHR30160:SF7">
    <property type="entry name" value="ADP-HEPTOSE--LPS HEPTOSYLTRANSFERASE 2"/>
    <property type="match status" value="1"/>
</dbReference>
<dbReference type="CDD" id="cd03789">
    <property type="entry name" value="GT9_LPS_heptosyltransferase"/>
    <property type="match status" value="1"/>
</dbReference>